<protein>
    <recommendedName>
        <fullName evidence="1">Reverse transcriptase domain-containing protein</fullName>
    </recommendedName>
</protein>
<dbReference type="Proteomes" id="UP001159363">
    <property type="component" value="Chromosome 13"/>
</dbReference>
<feature type="domain" description="Reverse transcriptase" evidence="1">
    <location>
        <begin position="1"/>
        <end position="176"/>
    </location>
</feature>
<sequence>MQGQNFLKARSVAILLRTRVHEALCTSVTKNGSICICADYSNTVNTCVQQNMFSISTIKELLVNLGCSEVFSQFDGLMRVRRLPQGPSAAPGIFQNFMEQLLSGLQGVAMFLDDIVIAGSSVQEHDERLKEVLHRINEVGMTLNKGKLRFLGFIVNKARVQPDCEKGKLTFADTLHRLLKGNTTWNFGPTEREAFKMKISL</sequence>
<dbReference type="Gene3D" id="3.30.70.270">
    <property type="match status" value="2"/>
</dbReference>
<dbReference type="PANTHER" id="PTHR37984">
    <property type="entry name" value="PROTEIN CBG26694"/>
    <property type="match status" value="1"/>
</dbReference>
<dbReference type="InterPro" id="IPR043128">
    <property type="entry name" value="Rev_trsase/Diguanyl_cyclase"/>
</dbReference>
<accession>A0ABQ9GA18</accession>
<evidence type="ECO:0000313" key="3">
    <source>
        <dbReference type="Proteomes" id="UP001159363"/>
    </source>
</evidence>
<dbReference type="InterPro" id="IPR050951">
    <property type="entry name" value="Retrovirus_Pol_polyprotein"/>
</dbReference>
<dbReference type="Gene3D" id="3.10.10.10">
    <property type="entry name" value="HIV Type 1 Reverse Transcriptase, subunit A, domain 1"/>
    <property type="match status" value="2"/>
</dbReference>
<dbReference type="EMBL" id="JARBHB010000014">
    <property type="protein sequence ID" value="KAJ8868273.1"/>
    <property type="molecule type" value="Genomic_DNA"/>
</dbReference>
<dbReference type="InterPro" id="IPR000477">
    <property type="entry name" value="RT_dom"/>
</dbReference>
<dbReference type="PROSITE" id="PS50878">
    <property type="entry name" value="RT_POL"/>
    <property type="match status" value="1"/>
</dbReference>
<dbReference type="PANTHER" id="PTHR37984:SF9">
    <property type="entry name" value="INTEGRASE CATALYTIC DOMAIN-CONTAINING PROTEIN"/>
    <property type="match status" value="1"/>
</dbReference>
<dbReference type="CDD" id="cd01647">
    <property type="entry name" value="RT_LTR"/>
    <property type="match status" value="1"/>
</dbReference>
<comment type="caution">
    <text evidence="2">The sequence shown here is derived from an EMBL/GenBank/DDBJ whole genome shotgun (WGS) entry which is preliminary data.</text>
</comment>
<gene>
    <name evidence="2" type="ORF">PR048_029789</name>
</gene>
<keyword evidence="3" id="KW-1185">Reference proteome</keyword>
<evidence type="ECO:0000259" key="1">
    <source>
        <dbReference type="PROSITE" id="PS50878"/>
    </source>
</evidence>
<dbReference type="Pfam" id="PF00078">
    <property type="entry name" value="RVT_1"/>
    <property type="match status" value="1"/>
</dbReference>
<organism evidence="2 3">
    <name type="scientific">Dryococelus australis</name>
    <dbReference type="NCBI Taxonomy" id="614101"/>
    <lineage>
        <taxon>Eukaryota</taxon>
        <taxon>Metazoa</taxon>
        <taxon>Ecdysozoa</taxon>
        <taxon>Arthropoda</taxon>
        <taxon>Hexapoda</taxon>
        <taxon>Insecta</taxon>
        <taxon>Pterygota</taxon>
        <taxon>Neoptera</taxon>
        <taxon>Polyneoptera</taxon>
        <taxon>Phasmatodea</taxon>
        <taxon>Verophasmatodea</taxon>
        <taxon>Anareolatae</taxon>
        <taxon>Phasmatidae</taxon>
        <taxon>Eurycanthinae</taxon>
        <taxon>Dryococelus</taxon>
    </lineage>
</organism>
<dbReference type="InterPro" id="IPR043502">
    <property type="entry name" value="DNA/RNA_pol_sf"/>
</dbReference>
<proteinExistence type="predicted"/>
<dbReference type="SUPFAM" id="SSF56672">
    <property type="entry name" value="DNA/RNA polymerases"/>
    <property type="match status" value="1"/>
</dbReference>
<reference evidence="2 3" key="1">
    <citation type="submission" date="2023-02" db="EMBL/GenBank/DDBJ databases">
        <title>LHISI_Scaffold_Assembly.</title>
        <authorList>
            <person name="Stuart O.P."/>
            <person name="Cleave R."/>
            <person name="Magrath M.J.L."/>
            <person name="Mikheyev A.S."/>
        </authorList>
    </citation>
    <scope>NUCLEOTIDE SEQUENCE [LARGE SCALE GENOMIC DNA]</scope>
    <source>
        <strain evidence="2">Daus_M_001</strain>
        <tissue evidence="2">Leg muscle</tissue>
    </source>
</reference>
<evidence type="ECO:0000313" key="2">
    <source>
        <dbReference type="EMBL" id="KAJ8868273.1"/>
    </source>
</evidence>
<name>A0ABQ9GA18_9NEOP</name>